<comment type="caution">
    <text evidence="2">The sequence shown here is derived from an EMBL/GenBank/DDBJ whole genome shotgun (WGS) entry which is preliminary data.</text>
</comment>
<sequence length="298" mass="34883">MSERKSINKYYPPDYNPIEAEKQTRKLARKLKNGSQRDIVTIRLMTPFSMRSSSCDTFIPKNRKFNGKKELLKERYLNNVKIYRLVIRCPLCSNTISFRTDPRSSDYVMESGAIRNFIKKSDVVGEDKEETVDETLERLAKEKEDEEKEQTRLKNRDITEIDGVRRNKNSGEDKMAVLEERLTKIQREQENAEEIELLRRQNYNRMNNAGRAMDMVTKQMYEKPAEDDTVVDKMVEDAFNHRETTVKEARTTETRTKEASKNTEVGHTNETLPVKRIIIKNKNKKKPKIKLVGGINKI</sequence>
<gene>
    <name evidence="2" type="ORF">C6P45_000339</name>
</gene>
<evidence type="ECO:0000313" key="2">
    <source>
        <dbReference type="EMBL" id="KAG0665799.1"/>
    </source>
</evidence>
<protein>
    <recommendedName>
        <fullName evidence="4">Splicing factor YJU2</fullName>
    </recommendedName>
</protein>
<evidence type="ECO:0000313" key="3">
    <source>
        <dbReference type="Proteomes" id="UP000750334"/>
    </source>
</evidence>
<dbReference type="InterPro" id="IPR007590">
    <property type="entry name" value="Saf4/Yju2"/>
</dbReference>
<evidence type="ECO:0008006" key="4">
    <source>
        <dbReference type="Google" id="ProtNLM"/>
    </source>
</evidence>
<dbReference type="PANTHER" id="PTHR12111:SF1">
    <property type="entry name" value="SPLICING FACTOR YJU2"/>
    <property type="match status" value="1"/>
</dbReference>
<evidence type="ECO:0000256" key="1">
    <source>
        <dbReference type="SAM" id="Coils"/>
    </source>
</evidence>
<dbReference type="EMBL" id="PUHR01000109">
    <property type="protein sequence ID" value="KAG0665799.1"/>
    <property type="molecule type" value="Genomic_DNA"/>
</dbReference>
<name>A0A9P6W8E3_MAUEX</name>
<dbReference type="Pfam" id="PF04502">
    <property type="entry name" value="Saf4_Yju2"/>
    <property type="match status" value="1"/>
</dbReference>
<keyword evidence="3" id="KW-1185">Reference proteome</keyword>
<accession>A0A9P6W8E3</accession>
<dbReference type="PANTHER" id="PTHR12111">
    <property type="entry name" value="SPLICING FACTOR YJU2"/>
    <property type="match status" value="1"/>
</dbReference>
<organism evidence="2 3">
    <name type="scientific">Maudiozyma exigua</name>
    <name type="common">Yeast</name>
    <name type="synonym">Kazachstania exigua</name>
    <dbReference type="NCBI Taxonomy" id="34358"/>
    <lineage>
        <taxon>Eukaryota</taxon>
        <taxon>Fungi</taxon>
        <taxon>Dikarya</taxon>
        <taxon>Ascomycota</taxon>
        <taxon>Saccharomycotina</taxon>
        <taxon>Saccharomycetes</taxon>
        <taxon>Saccharomycetales</taxon>
        <taxon>Saccharomycetaceae</taxon>
        <taxon>Maudiozyma</taxon>
    </lineage>
</organism>
<dbReference type="GO" id="GO:0000398">
    <property type="term" value="P:mRNA splicing, via spliceosome"/>
    <property type="evidence" value="ECO:0007669"/>
    <property type="project" value="InterPro"/>
</dbReference>
<keyword evidence="1" id="KW-0175">Coiled coil</keyword>
<dbReference type="OrthoDB" id="674963at2759"/>
<reference evidence="2 3" key="1">
    <citation type="submission" date="2020-11" db="EMBL/GenBank/DDBJ databases">
        <title>Kefir isolates.</title>
        <authorList>
            <person name="Marcisauskas S."/>
            <person name="Kim Y."/>
            <person name="Blasche S."/>
        </authorList>
    </citation>
    <scope>NUCLEOTIDE SEQUENCE [LARGE SCALE GENOMIC DNA]</scope>
    <source>
        <strain evidence="2 3">OG2</strain>
    </source>
</reference>
<dbReference type="Proteomes" id="UP000750334">
    <property type="component" value="Unassembled WGS sequence"/>
</dbReference>
<feature type="coiled-coil region" evidence="1">
    <location>
        <begin position="129"/>
        <end position="198"/>
    </location>
</feature>
<dbReference type="GO" id="GO:0071006">
    <property type="term" value="C:U2-type catalytic step 1 spliceosome"/>
    <property type="evidence" value="ECO:0007669"/>
    <property type="project" value="TreeGrafter"/>
</dbReference>
<dbReference type="AlphaFoldDB" id="A0A9P6W8E3"/>
<proteinExistence type="predicted"/>